<dbReference type="Proteomes" id="UP000247810">
    <property type="component" value="Unassembled WGS sequence"/>
</dbReference>
<evidence type="ECO:0000313" key="2">
    <source>
        <dbReference type="Proteomes" id="UP000247810"/>
    </source>
</evidence>
<accession>A0A319DK27</accession>
<evidence type="ECO:0000313" key="1">
    <source>
        <dbReference type="EMBL" id="PYH91613.1"/>
    </source>
</evidence>
<organism evidence="1 2">
    <name type="scientific">Aspergillus ellipticus CBS 707.79</name>
    <dbReference type="NCBI Taxonomy" id="1448320"/>
    <lineage>
        <taxon>Eukaryota</taxon>
        <taxon>Fungi</taxon>
        <taxon>Dikarya</taxon>
        <taxon>Ascomycota</taxon>
        <taxon>Pezizomycotina</taxon>
        <taxon>Eurotiomycetes</taxon>
        <taxon>Eurotiomycetidae</taxon>
        <taxon>Eurotiales</taxon>
        <taxon>Aspergillaceae</taxon>
        <taxon>Aspergillus</taxon>
        <taxon>Aspergillus subgen. Circumdati</taxon>
    </lineage>
</organism>
<dbReference type="EMBL" id="KZ825940">
    <property type="protein sequence ID" value="PYH91613.1"/>
    <property type="molecule type" value="Genomic_DNA"/>
</dbReference>
<keyword evidence="2" id="KW-1185">Reference proteome</keyword>
<reference evidence="1 2" key="1">
    <citation type="submission" date="2018-02" db="EMBL/GenBank/DDBJ databases">
        <title>The genomes of Aspergillus section Nigri reveals drivers in fungal speciation.</title>
        <authorList>
            <consortium name="DOE Joint Genome Institute"/>
            <person name="Vesth T.C."/>
            <person name="Nybo J."/>
            <person name="Theobald S."/>
            <person name="Brandl J."/>
            <person name="Frisvad J.C."/>
            <person name="Nielsen K.F."/>
            <person name="Lyhne E.K."/>
            <person name="Kogle M.E."/>
            <person name="Kuo A."/>
            <person name="Riley R."/>
            <person name="Clum A."/>
            <person name="Nolan M."/>
            <person name="Lipzen A."/>
            <person name="Salamov A."/>
            <person name="Henrissat B."/>
            <person name="Wiebenga A."/>
            <person name="De vries R.P."/>
            <person name="Grigoriev I.V."/>
            <person name="Mortensen U.H."/>
            <person name="Andersen M.R."/>
            <person name="Baker S.E."/>
        </authorList>
    </citation>
    <scope>NUCLEOTIDE SEQUENCE [LARGE SCALE GENOMIC DNA]</scope>
    <source>
        <strain evidence="1 2">CBS 707.79</strain>
    </source>
</reference>
<dbReference type="VEuPathDB" id="FungiDB:BO71DRAFT_432729"/>
<protein>
    <submittedName>
        <fullName evidence="1">Uncharacterized protein</fullName>
    </submittedName>
</protein>
<gene>
    <name evidence="1" type="ORF">BO71DRAFT_432729</name>
</gene>
<dbReference type="AlphaFoldDB" id="A0A319DK27"/>
<sequence>MMAQCPASQPAQRLLVIIGLSPLTFGTGPLASFVGLVLAVPAILSGYRYRYLPHCLVFELLSQTPDGPVAAYLPRLFASTADLGRHIAPASI</sequence>
<proteinExistence type="predicted"/>
<name>A0A319DK27_9EURO</name>